<reference evidence="1 2" key="1">
    <citation type="submission" date="2018-12" db="EMBL/GenBank/DDBJ databases">
        <title>Draft genome sequence of Xylaria grammica IHI A82.</title>
        <authorList>
            <person name="Buettner E."/>
            <person name="Kellner H."/>
        </authorList>
    </citation>
    <scope>NUCLEOTIDE SEQUENCE [LARGE SCALE GENOMIC DNA]</scope>
    <source>
        <strain evidence="1 2">IHI A82</strain>
    </source>
</reference>
<accession>A0A439D686</accession>
<protein>
    <submittedName>
        <fullName evidence="1">Uncharacterized protein</fullName>
    </submittedName>
</protein>
<comment type="caution">
    <text evidence="1">The sequence shown here is derived from an EMBL/GenBank/DDBJ whole genome shotgun (WGS) entry which is preliminary data.</text>
</comment>
<evidence type="ECO:0000313" key="2">
    <source>
        <dbReference type="Proteomes" id="UP000286045"/>
    </source>
</evidence>
<name>A0A439D686_9PEZI</name>
<dbReference type="EMBL" id="RYZI01000135">
    <property type="protein sequence ID" value="RWA09909.1"/>
    <property type="molecule type" value="Genomic_DNA"/>
</dbReference>
<proteinExistence type="predicted"/>
<keyword evidence="2" id="KW-1185">Reference proteome</keyword>
<organism evidence="1 2">
    <name type="scientific">Xylaria grammica</name>
    <dbReference type="NCBI Taxonomy" id="363999"/>
    <lineage>
        <taxon>Eukaryota</taxon>
        <taxon>Fungi</taxon>
        <taxon>Dikarya</taxon>
        <taxon>Ascomycota</taxon>
        <taxon>Pezizomycotina</taxon>
        <taxon>Sordariomycetes</taxon>
        <taxon>Xylariomycetidae</taxon>
        <taxon>Xylariales</taxon>
        <taxon>Xylariaceae</taxon>
        <taxon>Xylaria</taxon>
    </lineage>
</organism>
<evidence type="ECO:0000313" key="1">
    <source>
        <dbReference type="EMBL" id="RWA09909.1"/>
    </source>
</evidence>
<sequence>MAFTYTMLKFKRKAHRLTKRAEIPHHTGHASQHHPCRPMVAIDYSRRIQLDWDSARTQAANFDWLDKSIARIRAERPEDANYLLHRLEDARQPLNKPRDVVAALEGLPSGMVPTLQNAAGSSLSTITKPAGGIKEKARGDLRKALQHVSISLQTAILNVMLSQNEKHGHGVKSLQTKILSVGLTVESKGADIFSSIASLASQNQVMLGVVQQNEAMLREIRDSQSLLRGGYAQGLPLLTQFNSIVRQLD</sequence>
<dbReference type="Proteomes" id="UP000286045">
    <property type="component" value="Unassembled WGS sequence"/>
</dbReference>
<gene>
    <name evidence="1" type="ORF">EKO27_g5219</name>
</gene>
<dbReference type="AlphaFoldDB" id="A0A439D686"/>